<gene>
    <name evidence="2" type="ORF">QWZ14_24125</name>
</gene>
<dbReference type="InterPro" id="IPR023631">
    <property type="entry name" value="Amidase_dom"/>
</dbReference>
<comment type="caution">
    <text evidence="2">The sequence shown here is derived from an EMBL/GenBank/DDBJ whole genome shotgun (WGS) entry which is preliminary data.</text>
</comment>
<dbReference type="NCBIfam" id="NF006169">
    <property type="entry name" value="PRK08310.1"/>
    <property type="match status" value="1"/>
</dbReference>
<dbReference type="Proteomes" id="UP001529369">
    <property type="component" value="Unassembled WGS sequence"/>
</dbReference>
<accession>A0ABT8AD74</accession>
<keyword evidence="3" id="KW-1185">Reference proteome</keyword>
<feature type="domain" description="Amidase" evidence="1">
    <location>
        <begin position="290"/>
        <end position="381"/>
    </location>
</feature>
<sequence>MREDFGAFVPGTSVHIAGRPGEPLSGLSFAAKDLFDVAGHVTGGGNPDWGRTHPVPTTHSWAVGALLDAGAELIGKTISCEISLGILGFHQFYGTPDNPRAPGCMPGGSSSGSAAAVAGGLCDTALGTDSGGSVRVPASLCGLYGLRPTHGRISFAGGVTQSPSFDTPGWFARDAATFARVAEVMLGVPIPAVAPARLLLAEDCFDVCDAGVAEALRPAVARVAAVLGGETVRMSLGQGELAAWMDQRGVLQRGETWKTFQPWIDAVNPCFAFNVGRNLAAASAITPAQTAVAQVVRERVRDRARALLEGGAILCMPTTPYTAPRADMPLHMIDAYSDRLGLLTSFAGHAGLPQLNLPLGEMAGKPIGLSIIAWRGGDERLVAIARALEG</sequence>
<feature type="domain" description="Amidase" evidence="1">
    <location>
        <begin position="17"/>
        <end position="187"/>
    </location>
</feature>
<dbReference type="InterPro" id="IPR020556">
    <property type="entry name" value="Amidase_CS"/>
</dbReference>
<dbReference type="RefSeq" id="WP_290319514.1">
    <property type="nucleotide sequence ID" value="NZ_JAUFPN010000194.1"/>
</dbReference>
<dbReference type="SUPFAM" id="SSF75304">
    <property type="entry name" value="Amidase signature (AS) enzymes"/>
    <property type="match status" value="1"/>
</dbReference>
<dbReference type="GO" id="GO:0004040">
    <property type="term" value="F:amidase activity"/>
    <property type="evidence" value="ECO:0007669"/>
    <property type="project" value="UniProtKB-EC"/>
</dbReference>
<organism evidence="2 3">
    <name type="scientific">Paeniroseomonas aquatica</name>
    <dbReference type="NCBI Taxonomy" id="373043"/>
    <lineage>
        <taxon>Bacteria</taxon>
        <taxon>Pseudomonadati</taxon>
        <taxon>Pseudomonadota</taxon>
        <taxon>Alphaproteobacteria</taxon>
        <taxon>Acetobacterales</taxon>
        <taxon>Acetobacteraceae</taxon>
        <taxon>Paeniroseomonas</taxon>
    </lineage>
</organism>
<proteinExistence type="predicted"/>
<evidence type="ECO:0000313" key="2">
    <source>
        <dbReference type="EMBL" id="MDN3567478.1"/>
    </source>
</evidence>
<dbReference type="Gene3D" id="3.90.1300.10">
    <property type="entry name" value="Amidase signature (AS) domain"/>
    <property type="match status" value="1"/>
</dbReference>
<evidence type="ECO:0000259" key="1">
    <source>
        <dbReference type="Pfam" id="PF01425"/>
    </source>
</evidence>
<dbReference type="EC" id="3.5.1.4" evidence="2"/>
<dbReference type="Pfam" id="PF01425">
    <property type="entry name" value="Amidase"/>
    <property type="match status" value="2"/>
</dbReference>
<dbReference type="PANTHER" id="PTHR46310:SF7">
    <property type="entry name" value="AMIDASE 1"/>
    <property type="match status" value="1"/>
</dbReference>
<protein>
    <submittedName>
        <fullName evidence="2">Amidase</fullName>
        <ecNumber evidence="2">3.5.1.4</ecNumber>
    </submittedName>
</protein>
<reference evidence="3" key="1">
    <citation type="journal article" date="2019" name="Int. J. Syst. Evol. Microbiol.">
        <title>The Global Catalogue of Microorganisms (GCM) 10K type strain sequencing project: providing services to taxonomists for standard genome sequencing and annotation.</title>
        <authorList>
            <consortium name="The Broad Institute Genomics Platform"/>
            <consortium name="The Broad Institute Genome Sequencing Center for Infectious Disease"/>
            <person name="Wu L."/>
            <person name="Ma J."/>
        </authorList>
    </citation>
    <scope>NUCLEOTIDE SEQUENCE [LARGE SCALE GENOMIC DNA]</scope>
    <source>
        <strain evidence="3">CECT 7131</strain>
    </source>
</reference>
<keyword evidence="2" id="KW-0378">Hydrolase</keyword>
<dbReference type="EMBL" id="JAUFPN010000194">
    <property type="protein sequence ID" value="MDN3567478.1"/>
    <property type="molecule type" value="Genomic_DNA"/>
</dbReference>
<dbReference type="InterPro" id="IPR036928">
    <property type="entry name" value="AS_sf"/>
</dbReference>
<dbReference type="PANTHER" id="PTHR46310">
    <property type="entry name" value="AMIDASE 1"/>
    <property type="match status" value="1"/>
</dbReference>
<evidence type="ECO:0000313" key="3">
    <source>
        <dbReference type="Proteomes" id="UP001529369"/>
    </source>
</evidence>
<name>A0ABT8AD74_9PROT</name>
<dbReference type="PROSITE" id="PS00571">
    <property type="entry name" value="AMIDASES"/>
    <property type="match status" value="1"/>
</dbReference>